<dbReference type="GeneID" id="78151152"/>
<accession>A0A4U8RZ43</accession>
<organism evidence="1 2">
    <name type="scientific">Helicobacter typhlonius</name>
    <dbReference type="NCBI Taxonomy" id="76936"/>
    <lineage>
        <taxon>Bacteria</taxon>
        <taxon>Pseudomonadati</taxon>
        <taxon>Campylobacterota</taxon>
        <taxon>Epsilonproteobacteria</taxon>
        <taxon>Campylobacterales</taxon>
        <taxon>Helicobacteraceae</taxon>
        <taxon>Helicobacter</taxon>
    </lineage>
</organism>
<gene>
    <name evidence="1" type="ORF">LS75_005985</name>
</gene>
<evidence type="ECO:0008006" key="3">
    <source>
        <dbReference type="Google" id="ProtNLM"/>
    </source>
</evidence>
<dbReference type="OrthoDB" id="5320735at2"/>
<dbReference type="RefSeq" id="WP_058122048.1">
    <property type="nucleotide sequence ID" value="NZ_CAOMNX010000003.1"/>
</dbReference>
<sequence length="349" mass="40122">MVKYYSKSASIIELKGVPIKNKHYFLTISLFAVVFLATSSLASQKDTPKQTHTNPYLKSWSDIGEFFASDYFYAPLSGTSRLSSNFFSIKILKHNKNTLQLGFLLEKAINGGARLREWGNEGSCYRDNESKDEPIALLKPLSPTQAQILFPAFPQCALMAQRDAQYLYINIEKQKVNKACAFLEQECEFDVGEEYYITDKYYKLKAGFDCTKARSASEKSICSDPSLANDDRINNVLYLGAREYIKNLALEELTLYTDKNNEVSINELDSKLINTLQQELETQKSLLLKKLLNTQRTYLKNRESCSDDKKCIKNVMEERFGELDYPFPRYEEENINKAVQKVFISQRKD</sequence>
<dbReference type="EMBL" id="JRPF02000005">
    <property type="protein sequence ID" value="TLD78531.1"/>
    <property type="molecule type" value="Genomic_DNA"/>
</dbReference>
<dbReference type="STRING" id="76936.BN2458_PEG0915"/>
<evidence type="ECO:0000313" key="2">
    <source>
        <dbReference type="Proteomes" id="UP000029925"/>
    </source>
</evidence>
<dbReference type="Proteomes" id="UP000029925">
    <property type="component" value="Unassembled WGS sequence"/>
</dbReference>
<protein>
    <recommendedName>
        <fullName evidence="3">DUF1311 domain-containing protein</fullName>
    </recommendedName>
</protein>
<name>A0A4U8RZ43_9HELI</name>
<keyword evidence="2" id="KW-1185">Reference proteome</keyword>
<proteinExistence type="predicted"/>
<comment type="caution">
    <text evidence="1">The sequence shown here is derived from an EMBL/GenBank/DDBJ whole genome shotgun (WGS) entry which is preliminary data.</text>
</comment>
<dbReference type="AlphaFoldDB" id="A0A4U8RZ43"/>
<reference evidence="1 2" key="1">
    <citation type="journal article" date="2014" name="Genome Announc.">
        <title>Draft genome sequences of eight enterohepatic helicobacter species isolated from both laboratory and wild rodents.</title>
        <authorList>
            <person name="Sheh A."/>
            <person name="Shen Z."/>
            <person name="Fox J.G."/>
        </authorList>
    </citation>
    <scope>NUCLEOTIDE SEQUENCE [LARGE SCALE GENOMIC DNA]</scope>
    <source>
        <strain evidence="1 2">MIT 98-6810</strain>
    </source>
</reference>
<evidence type="ECO:0000313" key="1">
    <source>
        <dbReference type="EMBL" id="TLD78531.1"/>
    </source>
</evidence>